<dbReference type="EMBL" id="JAUIZM010000001">
    <property type="protein sequence ID" value="KAK1403287.1"/>
    <property type="molecule type" value="Genomic_DNA"/>
</dbReference>
<reference evidence="1" key="1">
    <citation type="submission" date="2023-02" db="EMBL/GenBank/DDBJ databases">
        <title>Genome of toxic invasive species Heracleum sosnowskyi carries increased number of genes despite the absence of recent whole-genome duplications.</title>
        <authorList>
            <person name="Schelkunov M."/>
            <person name="Shtratnikova V."/>
            <person name="Makarenko M."/>
            <person name="Klepikova A."/>
            <person name="Omelchenko D."/>
            <person name="Novikova G."/>
            <person name="Obukhova E."/>
            <person name="Bogdanov V."/>
            <person name="Penin A."/>
            <person name="Logacheva M."/>
        </authorList>
    </citation>
    <scope>NUCLEOTIDE SEQUENCE</scope>
    <source>
        <strain evidence="1">Hsosn_3</strain>
        <tissue evidence="1">Leaf</tissue>
    </source>
</reference>
<organism evidence="1 2">
    <name type="scientific">Heracleum sosnowskyi</name>
    <dbReference type="NCBI Taxonomy" id="360622"/>
    <lineage>
        <taxon>Eukaryota</taxon>
        <taxon>Viridiplantae</taxon>
        <taxon>Streptophyta</taxon>
        <taxon>Embryophyta</taxon>
        <taxon>Tracheophyta</taxon>
        <taxon>Spermatophyta</taxon>
        <taxon>Magnoliopsida</taxon>
        <taxon>eudicotyledons</taxon>
        <taxon>Gunneridae</taxon>
        <taxon>Pentapetalae</taxon>
        <taxon>asterids</taxon>
        <taxon>campanulids</taxon>
        <taxon>Apiales</taxon>
        <taxon>Apiaceae</taxon>
        <taxon>Apioideae</taxon>
        <taxon>apioid superclade</taxon>
        <taxon>Tordylieae</taxon>
        <taxon>Tordyliinae</taxon>
        <taxon>Heracleum</taxon>
    </lineage>
</organism>
<comment type="caution">
    <text evidence="1">The sequence shown here is derived from an EMBL/GenBank/DDBJ whole genome shotgun (WGS) entry which is preliminary data.</text>
</comment>
<evidence type="ECO:0000313" key="1">
    <source>
        <dbReference type="EMBL" id="KAK1403287.1"/>
    </source>
</evidence>
<sequence length="105" mass="11359">MVNETETPIVGVIVSGSVVTASTIDWTTCRFPQPIDLSGMPDKFGGGAESVKAYAMWEEKDGVARAAKLEALANTLFDVYSSDSFTAKLLWEKLDQTHNTDSQGL</sequence>
<evidence type="ECO:0000313" key="2">
    <source>
        <dbReference type="Proteomes" id="UP001237642"/>
    </source>
</evidence>
<accession>A0AAD8JIS7</accession>
<dbReference type="Proteomes" id="UP001237642">
    <property type="component" value="Unassembled WGS sequence"/>
</dbReference>
<gene>
    <name evidence="1" type="ORF">POM88_002892</name>
</gene>
<name>A0AAD8JIS7_9APIA</name>
<protein>
    <submittedName>
        <fullName evidence="1">Uncharacterized protein</fullName>
    </submittedName>
</protein>
<keyword evidence="2" id="KW-1185">Reference proteome</keyword>
<reference evidence="1" key="2">
    <citation type="submission" date="2023-05" db="EMBL/GenBank/DDBJ databases">
        <authorList>
            <person name="Schelkunov M.I."/>
        </authorList>
    </citation>
    <scope>NUCLEOTIDE SEQUENCE</scope>
    <source>
        <strain evidence="1">Hsosn_3</strain>
        <tissue evidence="1">Leaf</tissue>
    </source>
</reference>
<dbReference type="AlphaFoldDB" id="A0AAD8JIS7"/>
<proteinExistence type="predicted"/>